<feature type="transmembrane region" description="Helical" evidence="5">
    <location>
        <begin position="103"/>
        <end position="126"/>
    </location>
</feature>
<keyword evidence="6" id="KW-0732">Signal</keyword>
<evidence type="ECO:0000256" key="1">
    <source>
        <dbReference type="ARBA" id="ARBA00002904"/>
    </source>
</evidence>
<feature type="chain" id="PRO_5001966011" description="Alpha-carbonic anhydrase domain-containing protein" evidence="6">
    <location>
        <begin position="33"/>
        <end position="280"/>
    </location>
</feature>
<dbReference type="Proteomes" id="UP000029981">
    <property type="component" value="Chromosome 3"/>
</dbReference>
<evidence type="ECO:0000256" key="2">
    <source>
        <dbReference type="ARBA" id="ARBA00004470"/>
    </source>
</evidence>
<evidence type="ECO:0000313" key="8">
    <source>
        <dbReference type="EMBL" id="KGN59002.1"/>
    </source>
</evidence>
<dbReference type="Gene3D" id="3.10.200.10">
    <property type="entry name" value="Alpha carbonic anhydrase"/>
    <property type="match status" value="1"/>
</dbReference>
<dbReference type="Pfam" id="PF00194">
    <property type="entry name" value="Carb_anhydrase"/>
    <property type="match status" value="1"/>
</dbReference>
<dbReference type="EMBL" id="CM002924">
    <property type="protein sequence ID" value="KGN59002.1"/>
    <property type="molecule type" value="Genomic_DNA"/>
</dbReference>
<keyword evidence="5" id="KW-0812">Transmembrane</keyword>
<dbReference type="GO" id="GO:0009570">
    <property type="term" value="C:chloroplast stroma"/>
    <property type="evidence" value="ECO:0007669"/>
    <property type="project" value="UniProtKB-SubCell"/>
</dbReference>
<feature type="domain" description="Alpha-carbonic anhydrase" evidence="7">
    <location>
        <begin position="35"/>
        <end position="270"/>
    </location>
</feature>
<dbReference type="GO" id="GO:0016836">
    <property type="term" value="F:hydro-lyase activity"/>
    <property type="evidence" value="ECO:0000318"/>
    <property type="project" value="GO_Central"/>
</dbReference>
<proteinExistence type="inferred from homology"/>
<dbReference type="STRING" id="3659.A0A0A0LEA7"/>
<reference evidence="8 9" key="2">
    <citation type="journal article" date="2009" name="PLoS ONE">
        <title>An integrated genetic and cytogenetic map of the cucumber genome.</title>
        <authorList>
            <person name="Ren Y."/>
            <person name="Zhang Z."/>
            <person name="Liu J."/>
            <person name="Staub J.E."/>
            <person name="Han Y."/>
            <person name="Cheng Z."/>
            <person name="Li X."/>
            <person name="Lu J."/>
            <person name="Miao H."/>
            <person name="Kang H."/>
            <person name="Xie B."/>
            <person name="Gu X."/>
            <person name="Wang X."/>
            <person name="Du Y."/>
            <person name="Jin W."/>
            <person name="Huang S."/>
        </authorList>
    </citation>
    <scope>NUCLEOTIDE SEQUENCE [LARGE SCALE GENOMIC DNA]</scope>
    <source>
        <strain evidence="9">cv. 9930</strain>
    </source>
</reference>
<reference evidence="8 9" key="3">
    <citation type="journal article" date="2010" name="BMC Genomics">
        <title>Transcriptome sequencing and comparative analysis of cucumber flowers with different sex types.</title>
        <authorList>
            <person name="Guo S."/>
            <person name="Zheng Y."/>
            <person name="Joung J.G."/>
            <person name="Liu S."/>
            <person name="Zhang Z."/>
            <person name="Crasta O.R."/>
            <person name="Sobral B.W."/>
            <person name="Xu Y."/>
            <person name="Huang S."/>
            <person name="Fei Z."/>
        </authorList>
    </citation>
    <scope>NUCLEOTIDE SEQUENCE [LARGE SCALE GENOMIC DNA]</scope>
    <source>
        <strain evidence="9">cv. 9930</strain>
    </source>
</reference>
<keyword evidence="5" id="KW-1133">Transmembrane helix</keyword>
<evidence type="ECO:0000259" key="7">
    <source>
        <dbReference type="PROSITE" id="PS51144"/>
    </source>
</evidence>
<accession>A0A0A0LEA7</accession>
<evidence type="ECO:0000256" key="6">
    <source>
        <dbReference type="SAM" id="SignalP"/>
    </source>
</evidence>
<comment type="function">
    <text evidence="1">Reversible hydration of carbon dioxide.</text>
</comment>
<evidence type="ECO:0000313" key="9">
    <source>
        <dbReference type="Proteomes" id="UP000029981"/>
    </source>
</evidence>
<gene>
    <name evidence="8" type="ORF">Csa_3G743390</name>
</gene>
<dbReference type="PANTHER" id="PTHR18952:SF253">
    <property type="entry name" value="OS08G0470200 PROTEIN"/>
    <property type="match status" value="1"/>
</dbReference>
<reference evidence="8 9" key="4">
    <citation type="journal article" date="2011" name="BMC Genomics">
        <title>RNA-Seq improves annotation of protein-coding genes in the cucumber genome.</title>
        <authorList>
            <person name="Li Z."/>
            <person name="Zhang Z."/>
            <person name="Yan P."/>
            <person name="Huang S."/>
            <person name="Fei Z."/>
            <person name="Lin K."/>
        </authorList>
    </citation>
    <scope>NUCLEOTIDE SEQUENCE [LARGE SCALE GENOMIC DNA]</scope>
    <source>
        <strain evidence="9">cv. 9930</strain>
    </source>
</reference>
<dbReference type="GO" id="GO:0008270">
    <property type="term" value="F:zinc ion binding"/>
    <property type="evidence" value="ECO:0007669"/>
    <property type="project" value="InterPro"/>
</dbReference>
<dbReference type="InterPro" id="IPR041891">
    <property type="entry name" value="Alpha_CA_prokaryot-like"/>
</dbReference>
<comment type="subcellular location">
    <subcellularLocation>
        <location evidence="2">Plastid</location>
        <location evidence="2">Chloroplast stroma</location>
    </subcellularLocation>
</comment>
<dbReference type="PROSITE" id="PS51144">
    <property type="entry name" value="ALPHA_CA_2"/>
    <property type="match status" value="1"/>
</dbReference>
<protein>
    <recommendedName>
        <fullName evidence="7">Alpha-carbonic anhydrase domain-containing protein</fullName>
    </recommendedName>
</protein>
<dbReference type="SUPFAM" id="SSF51069">
    <property type="entry name" value="Carbonic anhydrase"/>
    <property type="match status" value="1"/>
</dbReference>
<comment type="similarity">
    <text evidence="3">Belongs to the alpha-class carbonic anhydrase family.</text>
</comment>
<dbReference type="GO" id="GO:0004089">
    <property type="term" value="F:carbonate dehydratase activity"/>
    <property type="evidence" value="ECO:0007669"/>
    <property type="project" value="UniProtKB-EC"/>
</dbReference>
<reference evidence="8 9" key="1">
    <citation type="journal article" date="2009" name="Nat. Genet.">
        <title>The genome of the cucumber, Cucumis sativus L.</title>
        <authorList>
            <person name="Huang S."/>
            <person name="Li R."/>
            <person name="Zhang Z."/>
            <person name="Li L."/>
            <person name="Gu X."/>
            <person name="Fan W."/>
            <person name="Lucas W.J."/>
            <person name="Wang X."/>
            <person name="Xie B."/>
            <person name="Ni P."/>
            <person name="Ren Y."/>
            <person name="Zhu H."/>
            <person name="Li J."/>
            <person name="Lin K."/>
            <person name="Jin W."/>
            <person name="Fei Z."/>
            <person name="Li G."/>
            <person name="Staub J."/>
            <person name="Kilian A."/>
            <person name="van der Vossen E.A."/>
            <person name="Wu Y."/>
            <person name="Guo J."/>
            <person name="He J."/>
            <person name="Jia Z."/>
            <person name="Ren Y."/>
            <person name="Tian G."/>
            <person name="Lu Y."/>
            <person name="Ruan J."/>
            <person name="Qian W."/>
            <person name="Wang M."/>
            <person name="Huang Q."/>
            <person name="Li B."/>
            <person name="Xuan Z."/>
            <person name="Cao J."/>
            <person name="Asan"/>
            <person name="Wu Z."/>
            <person name="Zhang J."/>
            <person name="Cai Q."/>
            <person name="Bai Y."/>
            <person name="Zhao B."/>
            <person name="Han Y."/>
            <person name="Li Y."/>
            <person name="Li X."/>
            <person name="Wang S."/>
            <person name="Shi Q."/>
            <person name="Liu S."/>
            <person name="Cho W.K."/>
            <person name="Kim J.Y."/>
            <person name="Xu Y."/>
            <person name="Heller-Uszynska K."/>
            <person name="Miao H."/>
            <person name="Cheng Z."/>
            <person name="Zhang S."/>
            <person name="Wu J."/>
            <person name="Yang Y."/>
            <person name="Kang H."/>
            <person name="Li M."/>
            <person name="Liang H."/>
            <person name="Ren X."/>
            <person name="Shi Z."/>
            <person name="Wen M."/>
            <person name="Jian M."/>
            <person name="Yang H."/>
            <person name="Zhang G."/>
            <person name="Yang Z."/>
            <person name="Chen R."/>
            <person name="Liu S."/>
            <person name="Li J."/>
            <person name="Ma L."/>
            <person name="Liu H."/>
            <person name="Zhou Y."/>
            <person name="Zhao J."/>
            <person name="Fang X."/>
            <person name="Li G."/>
            <person name="Fang L."/>
            <person name="Li Y."/>
            <person name="Liu D."/>
            <person name="Zheng H."/>
            <person name="Zhang Y."/>
            <person name="Qin N."/>
            <person name="Li Z."/>
            <person name="Yang G."/>
            <person name="Yang S."/>
            <person name="Bolund L."/>
            <person name="Kristiansen K."/>
            <person name="Zheng H."/>
            <person name="Li S."/>
            <person name="Zhang X."/>
            <person name="Yang H."/>
            <person name="Wang J."/>
            <person name="Sun R."/>
            <person name="Zhang B."/>
            <person name="Jiang S."/>
            <person name="Wang J."/>
            <person name="Du Y."/>
            <person name="Li S."/>
        </authorList>
    </citation>
    <scope>NUCLEOTIDE SEQUENCE [LARGE SCALE GENOMIC DNA]</scope>
    <source>
        <strain evidence="9">cv. 9930</strain>
    </source>
</reference>
<dbReference type="InterPro" id="IPR023561">
    <property type="entry name" value="Carbonic_anhydrase_a-class"/>
</dbReference>
<dbReference type="InterPro" id="IPR001148">
    <property type="entry name" value="CA_dom"/>
</dbReference>
<evidence type="ECO:0000256" key="3">
    <source>
        <dbReference type="ARBA" id="ARBA00006365"/>
    </source>
</evidence>
<dbReference type="InterPro" id="IPR036398">
    <property type="entry name" value="CA_dom_sf"/>
</dbReference>
<dbReference type="CDD" id="cd03124">
    <property type="entry name" value="alpha_CA_prokaryotic_like"/>
    <property type="match status" value="1"/>
</dbReference>
<keyword evidence="9" id="KW-1185">Reference proteome</keyword>
<organism evidence="8 9">
    <name type="scientific">Cucumis sativus</name>
    <name type="common">Cucumber</name>
    <dbReference type="NCBI Taxonomy" id="3659"/>
    <lineage>
        <taxon>Eukaryota</taxon>
        <taxon>Viridiplantae</taxon>
        <taxon>Streptophyta</taxon>
        <taxon>Embryophyta</taxon>
        <taxon>Tracheophyta</taxon>
        <taxon>Spermatophyta</taxon>
        <taxon>Magnoliopsida</taxon>
        <taxon>eudicotyledons</taxon>
        <taxon>Gunneridae</taxon>
        <taxon>Pentapetalae</taxon>
        <taxon>rosids</taxon>
        <taxon>fabids</taxon>
        <taxon>Cucurbitales</taxon>
        <taxon>Cucurbitaceae</taxon>
        <taxon>Benincaseae</taxon>
        <taxon>Cucumis</taxon>
    </lineage>
</organism>
<evidence type="ECO:0000256" key="5">
    <source>
        <dbReference type="SAM" id="Phobius"/>
    </source>
</evidence>
<dbReference type="Gramene" id="KGN59002">
    <property type="protein sequence ID" value="KGN59002"/>
    <property type="gene ID" value="Csa_3G743390"/>
</dbReference>
<evidence type="ECO:0000256" key="4">
    <source>
        <dbReference type="ARBA" id="ARBA00048348"/>
    </source>
</evidence>
<feature type="signal peptide" evidence="6">
    <location>
        <begin position="1"/>
        <end position="32"/>
    </location>
</feature>
<name>A0A0A0LEA7_CUCSA</name>
<dbReference type="SMART" id="SM01057">
    <property type="entry name" value="Carb_anhydrase"/>
    <property type="match status" value="1"/>
</dbReference>
<sequence length="280" mass="32336">MENLTKQTHICMKTICCFVLISLLLLSIRVKGNSEEFSYDPCSEKGPKFWGELNIEWAKCGNGSIQSPIALSKWTADLTRGLGDLRRNYRPANAILRNDGHEIIVSIYILFLTYYVGFVYFFFILFNQFRSKIVFSSFTFNSMYPLELHMVHFNNVTQKTAVVGVLFEYGPRDPFIYMIERDIKYINIDGGEEFLGKVDPRVARLDGRKYFRYIGSLTTPPCTEGVIWTVMETVQTVAPYQVKLLQQALVEEKNARPLQKINGRDVFYFDPFSWQSVAAE</sequence>
<keyword evidence="5" id="KW-0472">Membrane</keyword>
<dbReference type="AlphaFoldDB" id="A0A0A0LEA7"/>
<comment type="catalytic activity">
    <reaction evidence="4">
        <text>hydrogencarbonate + H(+) = CO2 + H2O</text>
        <dbReference type="Rhea" id="RHEA:10748"/>
        <dbReference type="ChEBI" id="CHEBI:15377"/>
        <dbReference type="ChEBI" id="CHEBI:15378"/>
        <dbReference type="ChEBI" id="CHEBI:16526"/>
        <dbReference type="ChEBI" id="CHEBI:17544"/>
        <dbReference type="EC" id="4.2.1.1"/>
    </reaction>
</comment>
<dbReference type="PANTHER" id="PTHR18952">
    <property type="entry name" value="CARBONIC ANHYDRASE"/>
    <property type="match status" value="1"/>
</dbReference>